<name>A0ABD2Q228_9PLAT</name>
<evidence type="ECO:0000313" key="3">
    <source>
        <dbReference type="EMBL" id="KAL3313681.1"/>
    </source>
</evidence>
<keyword evidence="4" id="KW-1185">Reference proteome</keyword>
<dbReference type="Proteomes" id="UP001626550">
    <property type="component" value="Unassembled WGS sequence"/>
</dbReference>
<evidence type="ECO:0000256" key="1">
    <source>
        <dbReference type="SAM" id="MobiDB-lite"/>
    </source>
</evidence>
<organism evidence="3 4">
    <name type="scientific">Cichlidogyrus casuarinus</name>
    <dbReference type="NCBI Taxonomy" id="1844966"/>
    <lineage>
        <taxon>Eukaryota</taxon>
        <taxon>Metazoa</taxon>
        <taxon>Spiralia</taxon>
        <taxon>Lophotrochozoa</taxon>
        <taxon>Platyhelminthes</taxon>
        <taxon>Monogenea</taxon>
        <taxon>Monopisthocotylea</taxon>
        <taxon>Dactylogyridea</taxon>
        <taxon>Ancyrocephalidae</taxon>
        <taxon>Cichlidogyrus</taxon>
    </lineage>
</organism>
<reference evidence="3 4" key="1">
    <citation type="submission" date="2024-11" db="EMBL/GenBank/DDBJ databases">
        <title>Adaptive evolution of stress response genes in parasites aligns with host niche diversity.</title>
        <authorList>
            <person name="Hahn C."/>
            <person name="Resl P."/>
        </authorList>
    </citation>
    <scope>NUCLEOTIDE SEQUENCE [LARGE SCALE GENOMIC DNA]</scope>
    <source>
        <strain evidence="3">EGGRZ-B1_66</strain>
        <tissue evidence="3">Body</tissue>
    </source>
</reference>
<accession>A0ABD2Q228</accession>
<dbReference type="EMBL" id="JBJKFK010001227">
    <property type="protein sequence ID" value="KAL3313681.1"/>
    <property type="molecule type" value="Genomic_DNA"/>
</dbReference>
<evidence type="ECO:0000313" key="4">
    <source>
        <dbReference type="Proteomes" id="UP001626550"/>
    </source>
</evidence>
<protein>
    <submittedName>
        <fullName evidence="3">Uncharacterized protein</fullName>
    </submittedName>
</protein>
<dbReference type="AlphaFoldDB" id="A0ABD2Q228"/>
<feature type="signal peptide" evidence="2">
    <location>
        <begin position="1"/>
        <end position="28"/>
    </location>
</feature>
<gene>
    <name evidence="3" type="ORF">Ciccas_007719</name>
</gene>
<evidence type="ECO:0000256" key="2">
    <source>
        <dbReference type="SAM" id="SignalP"/>
    </source>
</evidence>
<feature type="chain" id="PRO_5044841732" evidence="2">
    <location>
        <begin position="29"/>
        <end position="87"/>
    </location>
</feature>
<comment type="caution">
    <text evidence="3">The sequence shown here is derived from an EMBL/GenBank/DDBJ whole genome shotgun (WGS) entry which is preliminary data.</text>
</comment>
<feature type="region of interest" description="Disordered" evidence="1">
    <location>
        <begin position="37"/>
        <end position="68"/>
    </location>
</feature>
<proteinExistence type="predicted"/>
<keyword evidence="2" id="KW-0732">Signal</keyword>
<feature type="compositionally biased region" description="Basic residues" evidence="1">
    <location>
        <begin position="39"/>
        <end position="59"/>
    </location>
</feature>
<sequence>MRYHWLVRRSMCPLSLLALMVIHASTQATIKELRDLGKKLKHKKGKKKNDKQKDKHKKKEHEDDESEKGLFSPDILDMVLIGLLLVV</sequence>